<feature type="coiled-coil region" evidence="1">
    <location>
        <begin position="106"/>
        <end position="133"/>
    </location>
</feature>
<sequence>MSKTNRKKVKKNSWFFSQCWQAGLIHGGLSESDLVQRLVDFFGVSARTVRGWLNAEHDPHPCALKLLRQRICGVPPSESWSGWSFSGDALVSPYGTTITPEIDNKLRYFQNEIRRLRIENQAASNELKRLRKSYDPEFVSRVRQAAELLSDVDGLPV</sequence>
<gene>
    <name evidence="2" type="ORF">HMF8227_01469</name>
</gene>
<dbReference type="RefSeq" id="WP_109339555.1">
    <property type="nucleotide sequence ID" value="NZ_CP029347.1"/>
</dbReference>
<evidence type="ECO:0000313" key="3">
    <source>
        <dbReference type="Proteomes" id="UP000245728"/>
    </source>
</evidence>
<dbReference type="Proteomes" id="UP000245728">
    <property type="component" value="Chromosome"/>
</dbReference>
<dbReference type="InterPro" id="IPR021077">
    <property type="entry name" value="Phage_phi-Lf_Orf112"/>
</dbReference>
<reference evidence="2 3" key="1">
    <citation type="submission" date="2018-05" db="EMBL/GenBank/DDBJ databases">
        <title>Salinimonas sp. HMF8227 Genome sequencing and assembly.</title>
        <authorList>
            <person name="Kang H."/>
            <person name="Kang J."/>
            <person name="Cha I."/>
            <person name="Kim H."/>
            <person name="Joh K."/>
        </authorList>
    </citation>
    <scope>NUCLEOTIDE SEQUENCE [LARGE SCALE GENOMIC DNA]</scope>
    <source>
        <strain evidence="2 3">HMF8227</strain>
    </source>
</reference>
<name>A0A2S2E2S7_9ALTE</name>
<accession>A0A2S2E2S7</accession>
<dbReference type="KEGG" id="salh:HMF8227_01469"/>
<dbReference type="Pfam" id="PF12375">
    <property type="entry name" value="DUF3653"/>
    <property type="match status" value="1"/>
</dbReference>
<dbReference type="EMBL" id="CP029347">
    <property type="protein sequence ID" value="AWL11944.1"/>
    <property type="molecule type" value="Genomic_DNA"/>
</dbReference>
<protein>
    <submittedName>
        <fullName evidence="2">Uncharacterized protein</fullName>
    </submittedName>
</protein>
<evidence type="ECO:0000313" key="2">
    <source>
        <dbReference type="EMBL" id="AWL11944.1"/>
    </source>
</evidence>
<organism evidence="2 3">
    <name type="scientific">Saliniradius amylolyticus</name>
    <dbReference type="NCBI Taxonomy" id="2183582"/>
    <lineage>
        <taxon>Bacteria</taxon>
        <taxon>Pseudomonadati</taxon>
        <taxon>Pseudomonadota</taxon>
        <taxon>Gammaproteobacteria</taxon>
        <taxon>Alteromonadales</taxon>
        <taxon>Alteromonadaceae</taxon>
        <taxon>Saliniradius</taxon>
    </lineage>
</organism>
<evidence type="ECO:0000256" key="1">
    <source>
        <dbReference type="SAM" id="Coils"/>
    </source>
</evidence>
<dbReference type="OrthoDB" id="6261728at2"/>
<keyword evidence="3" id="KW-1185">Reference proteome</keyword>
<dbReference type="AlphaFoldDB" id="A0A2S2E2S7"/>
<proteinExistence type="predicted"/>
<keyword evidence="1" id="KW-0175">Coiled coil</keyword>